<feature type="region of interest" description="Disordered" evidence="1">
    <location>
        <begin position="72"/>
        <end position="98"/>
    </location>
</feature>
<feature type="signal peptide" evidence="2">
    <location>
        <begin position="1"/>
        <end position="31"/>
    </location>
</feature>
<dbReference type="Proteomes" id="UP000317494">
    <property type="component" value="Unassembled WGS sequence"/>
</dbReference>
<protein>
    <recommendedName>
        <fullName evidence="3">Gag1-like clamp domain-containing protein</fullName>
    </recommendedName>
</protein>
<evidence type="ECO:0000256" key="1">
    <source>
        <dbReference type="SAM" id="MobiDB-lite"/>
    </source>
</evidence>
<dbReference type="VEuPathDB" id="FungiDB:SeMB42_g02193"/>
<keyword evidence="2" id="KW-0732">Signal</keyword>
<gene>
    <name evidence="4" type="ORF">SeMB42_g02193</name>
</gene>
<evidence type="ECO:0000313" key="4">
    <source>
        <dbReference type="EMBL" id="TPX50575.1"/>
    </source>
</evidence>
<dbReference type="Pfam" id="PF13259">
    <property type="entry name" value="clamp_Gag1-like"/>
    <property type="match status" value="1"/>
</dbReference>
<sequence length="219" mass="24452">MQRCQRVSDDMPTHAMAVLLLDIVCPSSTAAFPDNAMQRNATQRNCTIRDETKSKQAHDTFPAPPHLAFSVRVKCPSHPNPPQPPPPHIPTSPPPSPITLDRIAPLSGAIPSGLQHWQRQRDTWTRAHKKYDVHAFESFRSHPALAEVDPSHYDAVCASLVQNLRRFARPVPLDFVTTVLVHDWRKKGLFTPPPDYQPGVGSPVGDLRHPPQQQQPPPQ</sequence>
<dbReference type="AlphaFoldDB" id="A0A507DGY3"/>
<feature type="region of interest" description="Disordered" evidence="1">
    <location>
        <begin position="191"/>
        <end position="219"/>
    </location>
</feature>
<dbReference type="EMBL" id="QEAN01000065">
    <property type="protein sequence ID" value="TPX50575.1"/>
    <property type="molecule type" value="Genomic_DNA"/>
</dbReference>
<evidence type="ECO:0000313" key="5">
    <source>
        <dbReference type="Proteomes" id="UP000317494"/>
    </source>
</evidence>
<evidence type="ECO:0000259" key="3">
    <source>
        <dbReference type="Pfam" id="PF13259"/>
    </source>
</evidence>
<organism evidence="4 5">
    <name type="scientific">Synchytrium endobioticum</name>
    <dbReference type="NCBI Taxonomy" id="286115"/>
    <lineage>
        <taxon>Eukaryota</taxon>
        <taxon>Fungi</taxon>
        <taxon>Fungi incertae sedis</taxon>
        <taxon>Chytridiomycota</taxon>
        <taxon>Chytridiomycota incertae sedis</taxon>
        <taxon>Chytridiomycetes</taxon>
        <taxon>Synchytriales</taxon>
        <taxon>Synchytriaceae</taxon>
        <taxon>Synchytrium</taxon>
    </lineage>
</organism>
<feature type="chain" id="PRO_5021277049" description="Gag1-like clamp domain-containing protein" evidence="2">
    <location>
        <begin position="32"/>
        <end position="219"/>
    </location>
</feature>
<reference evidence="4 5" key="1">
    <citation type="journal article" date="2019" name="Sci. Rep.">
        <title>Comparative genomics of chytrid fungi reveal insights into the obligate biotrophic and pathogenic lifestyle of Synchytrium endobioticum.</title>
        <authorList>
            <person name="van de Vossenberg B.T.L.H."/>
            <person name="Warris S."/>
            <person name="Nguyen H.D.T."/>
            <person name="van Gent-Pelzer M.P.E."/>
            <person name="Joly D.L."/>
            <person name="van de Geest H.C."/>
            <person name="Bonants P.J.M."/>
            <person name="Smith D.S."/>
            <person name="Levesque C.A."/>
            <person name="van der Lee T.A.J."/>
        </authorList>
    </citation>
    <scope>NUCLEOTIDE SEQUENCE [LARGE SCALE GENOMIC DNA]</scope>
    <source>
        <strain evidence="4 5">MB42</strain>
    </source>
</reference>
<evidence type="ECO:0000256" key="2">
    <source>
        <dbReference type="SAM" id="SignalP"/>
    </source>
</evidence>
<keyword evidence="5" id="KW-1185">Reference proteome</keyword>
<feature type="domain" description="Gag1-like clamp" evidence="3">
    <location>
        <begin position="112"/>
        <end position="190"/>
    </location>
</feature>
<name>A0A507DGY3_9FUNG</name>
<accession>A0A507DGY3</accession>
<proteinExistence type="predicted"/>
<dbReference type="InterPro" id="IPR025124">
    <property type="entry name" value="Gag1-like_clamp"/>
</dbReference>
<comment type="caution">
    <text evidence="4">The sequence shown here is derived from an EMBL/GenBank/DDBJ whole genome shotgun (WGS) entry which is preliminary data.</text>
</comment>
<feature type="compositionally biased region" description="Pro residues" evidence="1">
    <location>
        <begin position="78"/>
        <end position="97"/>
    </location>
</feature>